<evidence type="ECO:0000313" key="3">
    <source>
        <dbReference type="EMBL" id="MFD2679327.1"/>
    </source>
</evidence>
<dbReference type="Proteomes" id="UP001597506">
    <property type="component" value="Unassembled WGS sequence"/>
</dbReference>
<dbReference type="RefSeq" id="WP_377931879.1">
    <property type="nucleotide sequence ID" value="NZ_JBHUMF010000002.1"/>
</dbReference>
<organism evidence="3 4">
    <name type="scientific">Bacillus seohaeanensis</name>
    <dbReference type="NCBI Taxonomy" id="284580"/>
    <lineage>
        <taxon>Bacteria</taxon>
        <taxon>Bacillati</taxon>
        <taxon>Bacillota</taxon>
        <taxon>Bacilli</taxon>
        <taxon>Bacillales</taxon>
        <taxon>Bacillaceae</taxon>
        <taxon>Bacillus</taxon>
    </lineage>
</organism>
<dbReference type="PROSITE" id="PS51154">
    <property type="entry name" value="MACRO"/>
    <property type="match status" value="1"/>
</dbReference>
<dbReference type="Pfam" id="PF01661">
    <property type="entry name" value="Macro"/>
    <property type="match status" value="1"/>
</dbReference>
<comment type="catalytic activity">
    <reaction evidence="1">
        <text>an N-(ADP-alpha-D-ribosyl)-thymidine in DNA + H2O = a thymidine in DNA + ADP-D-ribose</text>
        <dbReference type="Rhea" id="RHEA:71655"/>
        <dbReference type="Rhea" id="RHEA-COMP:13556"/>
        <dbReference type="Rhea" id="RHEA-COMP:18051"/>
        <dbReference type="ChEBI" id="CHEBI:15377"/>
        <dbReference type="ChEBI" id="CHEBI:57967"/>
        <dbReference type="ChEBI" id="CHEBI:137386"/>
        <dbReference type="ChEBI" id="CHEBI:191199"/>
    </reaction>
    <physiologicalReaction direction="left-to-right" evidence="1">
        <dbReference type="Rhea" id="RHEA:71656"/>
    </physiologicalReaction>
</comment>
<evidence type="ECO:0000256" key="1">
    <source>
        <dbReference type="ARBA" id="ARBA00035885"/>
    </source>
</evidence>
<accession>A0ABW5RP28</accession>
<feature type="domain" description="Macro" evidence="2">
    <location>
        <begin position="1"/>
        <end position="155"/>
    </location>
</feature>
<evidence type="ECO:0000259" key="2">
    <source>
        <dbReference type="PROSITE" id="PS51154"/>
    </source>
</evidence>
<evidence type="ECO:0000313" key="4">
    <source>
        <dbReference type="Proteomes" id="UP001597506"/>
    </source>
</evidence>
<dbReference type="Gene3D" id="3.40.220.10">
    <property type="entry name" value="Leucine Aminopeptidase, subunit E, domain 1"/>
    <property type="match status" value="1"/>
</dbReference>
<gene>
    <name evidence="3" type="ORF">ACFSUL_01040</name>
</gene>
<dbReference type="SUPFAM" id="SSF52949">
    <property type="entry name" value="Macro domain-like"/>
    <property type="match status" value="1"/>
</dbReference>
<sequence>MIILKQGNLLEDEAEALVNTVNCVGVMGKGIALQFKQAYPKVFSEYKKACRREEVTPGKMHVVETKSLFNPKYIINFPTKRHWKNKSRMDDIESGLVDLIKIIKKLKIKSVAVPPLGCGNGGLKWADVRPKIDEAFEQLSGVEVHLYEPAGSPKPDKIKIHTDRPKITRARALFLMLMNDYSIPGYKLSLLEIQKLAYFLQTVGEPLRLRFEKGKFGPYADNLNHVLERLEGHFIRGFGDRSRDAEIYLIEGAANQAEQVIKDDQEEFEHLEKVRDIIQGFETPYGLELLSTVHWVTNAKPEIKGDIRKIVEEVHNWNERKRKIFKEKHIEKAWEHLKEIGILN</sequence>
<keyword evidence="4" id="KW-1185">Reference proteome</keyword>
<proteinExistence type="predicted"/>
<protein>
    <submittedName>
        <fullName evidence="3">Macro domain-containing protein</fullName>
    </submittedName>
</protein>
<name>A0ABW5RP28_9BACI</name>
<dbReference type="EMBL" id="JBHUMF010000002">
    <property type="protein sequence ID" value="MFD2679327.1"/>
    <property type="molecule type" value="Genomic_DNA"/>
</dbReference>
<comment type="caution">
    <text evidence="3">The sequence shown here is derived from an EMBL/GenBank/DDBJ whole genome shotgun (WGS) entry which is preliminary data.</text>
</comment>
<dbReference type="CDD" id="cd02901">
    <property type="entry name" value="Macro_Poa1p-like"/>
    <property type="match status" value="1"/>
</dbReference>
<dbReference type="PANTHER" id="PTHR12521:SF0">
    <property type="entry name" value="ADP-RIBOSE GLYCOHYDROLASE OARD1"/>
    <property type="match status" value="1"/>
</dbReference>
<reference evidence="4" key="1">
    <citation type="journal article" date="2019" name="Int. J. Syst. Evol. Microbiol.">
        <title>The Global Catalogue of Microorganisms (GCM) 10K type strain sequencing project: providing services to taxonomists for standard genome sequencing and annotation.</title>
        <authorList>
            <consortium name="The Broad Institute Genomics Platform"/>
            <consortium name="The Broad Institute Genome Sequencing Center for Infectious Disease"/>
            <person name="Wu L."/>
            <person name="Ma J."/>
        </authorList>
    </citation>
    <scope>NUCLEOTIDE SEQUENCE [LARGE SCALE GENOMIC DNA]</scope>
    <source>
        <strain evidence="4">KCTC 3913</strain>
    </source>
</reference>
<dbReference type="SMART" id="SM00506">
    <property type="entry name" value="A1pp"/>
    <property type="match status" value="1"/>
</dbReference>
<dbReference type="InterPro" id="IPR002589">
    <property type="entry name" value="Macro_dom"/>
</dbReference>
<dbReference type="InterPro" id="IPR050892">
    <property type="entry name" value="ADP-ribose_metab_enzymes"/>
</dbReference>
<dbReference type="InterPro" id="IPR043472">
    <property type="entry name" value="Macro_dom-like"/>
</dbReference>
<dbReference type="PANTHER" id="PTHR12521">
    <property type="entry name" value="PROTEIN C6ORF130"/>
    <property type="match status" value="1"/>
</dbReference>